<proteinExistence type="inferred from homology"/>
<evidence type="ECO:0000313" key="8">
    <source>
        <dbReference type="Proteomes" id="UP000504606"/>
    </source>
</evidence>
<dbReference type="FunFam" id="3.40.50.880:FF:000024">
    <property type="entry name" value="Folate gamma-glutamyl hydrolase"/>
    <property type="match status" value="1"/>
</dbReference>
<name>A0A6J1RS76_FRAOC</name>
<dbReference type="PANTHER" id="PTHR11315">
    <property type="entry name" value="PROTEASE FAMILY C26 GAMMA-GLUTAMYL HYDROLASE"/>
    <property type="match status" value="1"/>
</dbReference>
<dbReference type="InterPro" id="IPR015527">
    <property type="entry name" value="Pept_C26_g-glut_hydrolase"/>
</dbReference>
<keyword evidence="8" id="KW-1185">Reference proteome</keyword>
<dbReference type="Pfam" id="PF07722">
    <property type="entry name" value="Peptidase_C26"/>
    <property type="match status" value="1"/>
</dbReference>
<keyword evidence="4" id="KW-0732">Signal</keyword>
<comment type="similarity">
    <text evidence="2">Belongs to the peptidase C26 family.</text>
</comment>
<evidence type="ECO:0000256" key="7">
    <source>
        <dbReference type="PROSITE-ProRule" id="PRU00607"/>
    </source>
</evidence>
<dbReference type="GO" id="GO:0005773">
    <property type="term" value="C:vacuole"/>
    <property type="evidence" value="ECO:0007669"/>
    <property type="project" value="TreeGrafter"/>
</dbReference>
<dbReference type="GO" id="GO:0005576">
    <property type="term" value="C:extracellular region"/>
    <property type="evidence" value="ECO:0007669"/>
    <property type="project" value="UniProtKB-SubCell"/>
</dbReference>
<dbReference type="PROSITE" id="PS51275">
    <property type="entry name" value="PEPTIDASE_C26_GGH"/>
    <property type="match status" value="1"/>
</dbReference>
<feature type="active site" evidence="7">
    <location>
        <position position="275"/>
    </location>
</feature>
<evidence type="ECO:0000256" key="1">
    <source>
        <dbReference type="ARBA" id="ARBA00004239"/>
    </source>
</evidence>
<keyword evidence="5 7" id="KW-0378">Hydrolase</keyword>
<evidence type="ECO:0000256" key="4">
    <source>
        <dbReference type="ARBA" id="ARBA00022729"/>
    </source>
</evidence>
<dbReference type="GeneID" id="113202079"/>
<dbReference type="InterPro" id="IPR011697">
    <property type="entry name" value="Peptidase_C26"/>
</dbReference>
<dbReference type="Proteomes" id="UP000504606">
    <property type="component" value="Unplaced"/>
</dbReference>
<evidence type="ECO:0000313" key="9">
    <source>
        <dbReference type="RefSeq" id="XP_026271929.1"/>
    </source>
</evidence>
<organism evidence="8 9">
    <name type="scientific">Frankliniella occidentalis</name>
    <name type="common">Western flower thrips</name>
    <name type="synonym">Euthrips occidentalis</name>
    <dbReference type="NCBI Taxonomy" id="133901"/>
    <lineage>
        <taxon>Eukaryota</taxon>
        <taxon>Metazoa</taxon>
        <taxon>Ecdysozoa</taxon>
        <taxon>Arthropoda</taxon>
        <taxon>Hexapoda</taxon>
        <taxon>Insecta</taxon>
        <taxon>Pterygota</taxon>
        <taxon>Neoptera</taxon>
        <taxon>Paraneoptera</taxon>
        <taxon>Thysanoptera</taxon>
        <taxon>Terebrantia</taxon>
        <taxon>Thripoidea</taxon>
        <taxon>Thripidae</taxon>
        <taxon>Frankliniella</taxon>
    </lineage>
</organism>
<evidence type="ECO:0000256" key="5">
    <source>
        <dbReference type="ARBA" id="ARBA00022801"/>
    </source>
</evidence>
<accession>A0A6J1RS76</accession>
<sequence>MVAVASVWSMWSMVISDVLKPDIVIMGANLLALLFLAGHCLATQPWAPGQQSLAPAEVTDRPVIGILSMEPTPTIEKYCGTHDSYIAASYVKFVEGAGAQVAPILIGQSPEYYKQMANSVNGLLFPGGATYFNEENGYAAAGRQLYDEAKAINARGQYFPVFGICLGMELLAVLDAKEDLRSPCKSEDPLPLRFLPGAKGGSRMFSRAPRKIVTTLEKYNVTVNHHRRCVTRAEMQRRGLDSDWRTLTVSEDAEGVEFISAFEHTRQPFYGVQFHPEKNIYEWKRSKHYPHSERAVAASRYFADFLVSEARRNAHSFPEADERHQLIYRHQPVDTNQKLMWEQLYFFSKQIDPPTTTQNATLADSPGSQRDFDV</sequence>
<dbReference type="Gene3D" id="3.40.50.880">
    <property type="match status" value="1"/>
</dbReference>
<comment type="subcellular location">
    <subcellularLocation>
        <location evidence="1">Secreted</location>
        <location evidence="1">Extracellular space</location>
    </subcellularLocation>
</comment>
<evidence type="ECO:0000256" key="3">
    <source>
        <dbReference type="ARBA" id="ARBA00022525"/>
    </source>
</evidence>
<evidence type="ECO:0000256" key="6">
    <source>
        <dbReference type="PIRSR" id="PIRSR615527-1"/>
    </source>
</evidence>
<dbReference type="SUPFAM" id="SSF52317">
    <property type="entry name" value="Class I glutamine amidotransferase-like"/>
    <property type="match status" value="1"/>
</dbReference>
<dbReference type="PROSITE" id="PS51273">
    <property type="entry name" value="GATASE_TYPE_1"/>
    <property type="match status" value="1"/>
</dbReference>
<dbReference type="OrthoDB" id="64220at2759"/>
<reference evidence="9" key="1">
    <citation type="submission" date="2025-08" db="UniProtKB">
        <authorList>
            <consortium name="RefSeq"/>
        </authorList>
    </citation>
    <scope>IDENTIFICATION</scope>
    <source>
        <tissue evidence="9">Whole organism</tissue>
    </source>
</reference>
<keyword evidence="3" id="KW-0964">Secreted</keyword>
<evidence type="ECO:0000256" key="2">
    <source>
        <dbReference type="ARBA" id="ARBA00011083"/>
    </source>
</evidence>
<gene>
    <name evidence="9" type="primary">LOC113202079</name>
</gene>
<dbReference type="GO" id="GO:0034722">
    <property type="term" value="F:gamma-glutamyl-peptidase activity"/>
    <property type="evidence" value="ECO:0007669"/>
    <property type="project" value="UniProtKB-UniRule"/>
</dbReference>
<dbReference type="KEGG" id="foc:113202079"/>
<feature type="active site" description="Nucleophile" evidence="6 7">
    <location>
        <position position="165"/>
    </location>
</feature>
<dbReference type="RefSeq" id="XP_026271929.1">
    <property type="nucleotide sequence ID" value="XM_026416144.2"/>
</dbReference>
<dbReference type="InterPro" id="IPR029062">
    <property type="entry name" value="Class_I_gatase-like"/>
</dbReference>
<dbReference type="GO" id="GO:0046900">
    <property type="term" value="P:tetrahydrofolylpolyglutamate metabolic process"/>
    <property type="evidence" value="ECO:0007669"/>
    <property type="project" value="TreeGrafter"/>
</dbReference>
<protein>
    <recommendedName>
        <fullName evidence="7">folate gamma-glutamyl hydrolase</fullName>
        <ecNumber evidence="7">3.4.19.9</ecNumber>
    </recommendedName>
</protein>
<comment type="catalytic activity">
    <reaction evidence="7">
        <text>(6S)-5,6,7,8-tetrahydrofolyl-(gamma-L-Glu)(n) + (n-1) H2O = (6S)-5,6,7,8-tetrahydrofolate + (n-1) L-glutamate</text>
        <dbReference type="Rhea" id="RHEA:56784"/>
        <dbReference type="Rhea" id="RHEA-COMP:14738"/>
        <dbReference type="ChEBI" id="CHEBI:15377"/>
        <dbReference type="ChEBI" id="CHEBI:29985"/>
        <dbReference type="ChEBI" id="CHEBI:57453"/>
        <dbReference type="ChEBI" id="CHEBI:141005"/>
        <dbReference type="EC" id="3.4.19.9"/>
    </reaction>
</comment>
<dbReference type="EC" id="3.4.19.9" evidence="7"/>
<feature type="active site" description="Proton donor" evidence="6">
    <location>
        <position position="275"/>
    </location>
</feature>
<dbReference type="AlphaFoldDB" id="A0A6J1RS76"/>
<dbReference type="PANTHER" id="PTHR11315:SF0">
    <property type="entry name" value="FOLATE GAMMA-GLUTAMYL HYDROLASE"/>
    <property type="match status" value="1"/>
</dbReference>